<dbReference type="InterPro" id="IPR036497">
    <property type="entry name" value="GLTP_sf"/>
</dbReference>
<dbReference type="GO" id="GO:1902388">
    <property type="term" value="F:ceramide 1-phosphate transfer activity"/>
    <property type="evidence" value="ECO:0000318"/>
    <property type="project" value="GO_Central"/>
</dbReference>
<dbReference type="HOGENOM" id="CLU_1206799_0_0_1"/>
<dbReference type="InParanoid" id="A0BMG4"/>
<dbReference type="eggNOG" id="KOG4189">
    <property type="taxonomic scope" value="Eukaryota"/>
</dbReference>
<dbReference type="Pfam" id="PF08718">
    <property type="entry name" value="GLTP"/>
    <property type="match status" value="1"/>
</dbReference>
<dbReference type="GO" id="GO:1902387">
    <property type="term" value="F:ceramide 1-phosphate binding"/>
    <property type="evidence" value="ECO:0000318"/>
    <property type="project" value="GO_Central"/>
</dbReference>
<dbReference type="OMA" id="SICSEAY"/>
<evidence type="ECO:0000313" key="3">
    <source>
        <dbReference type="Proteomes" id="UP000000600"/>
    </source>
</evidence>
<keyword evidence="3" id="KW-1185">Reference proteome</keyword>
<dbReference type="GeneID" id="5012913"/>
<dbReference type="Gene3D" id="1.10.3520.10">
    <property type="entry name" value="Glycolipid transfer protein"/>
    <property type="match status" value="1"/>
</dbReference>
<sequence length="230" mass="27206">MDNSQDFKLSRLLDQISIIKGDLEKLNEFNTFVLMCRELTKVFETYHQVQIFMEMGGILKKAFEDITSKCRLLERNWNMHKHGSLIDFILFEKQKDIAKLNGQNTEKFGYKEGDFYFDYESSARTLLRLMWFFDFICNMTNQLITDQKKSFSSICSEAYNESLAPHHSFTIRTAVKAGLYTVGSRDNFYKVVFKENEDKDEKLALLRDTLMKLKTRLWTLYKIENLDDLP</sequence>
<accession>A0BMG4</accession>
<dbReference type="SUPFAM" id="SSF110004">
    <property type="entry name" value="Glycolipid transfer protein, GLTP"/>
    <property type="match status" value="1"/>
</dbReference>
<name>A0BMG4_PARTE</name>
<dbReference type="KEGG" id="ptm:GSPATT00030367001"/>
<organism evidence="2 3">
    <name type="scientific">Paramecium tetraurelia</name>
    <dbReference type="NCBI Taxonomy" id="5888"/>
    <lineage>
        <taxon>Eukaryota</taxon>
        <taxon>Sar</taxon>
        <taxon>Alveolata</taxon>
        <taxon>Ciliophora</taxon>
        <taxon>Intramacronucleata</taxon>
        <taxon>Oligohymenophorea</taxon>
        <taxon>Peniculida</taxon>
        <taxon>Parameciidae</taxon>
        <taxon>Paramecium</taxon>
    </lineage>
</organism>
<dbReference type="PANTHER" id="PTHR10219:SF43">
    <property type="entry name" value="GLYCOLIPID TRANSFER PROTEIN DOMAIN-CONTAINING PROTEIN"/>
    <property type="match status" value="1"/>
</dbReference>
<dbReference type="PANTHER" id="PTHR10219">
    <property type="entry name" value="GLYCOLIPID TRANSFER PROTEIN-RELATED"/>
    <property type="match status" value="1"/>
</dbReference>
<evidence type="ECO:0000259" key="1">
    <source>
        <dbReference type="Pfam" id="PF08718"/>
    </source>
</evidence>
<dbReference type="EMBL" id="CT868004">
    <property type="protein sequence ID" value="CAK59731.1"/>
    <property type="molecule type" value="Genomic_DNA"/>
</dbReference>
<protein>
    <recommendedName>
        <fullName evidence="1">Glycolipid transfer protein domain-containing protein</fullName>
    </recommendedName>
</protein>
<dbReference type="OrthoDB" id="116883at2759"/>
<dbReference type="GO" id="GO:0005829">
    <property type="term" value="C:cytosol"/>
    <property type="evidence" value="ECO:0000318"/>
    <property type="project" value="GO_Central"/>
</dbReference>
<dbReference type="InterPro" id="IPR014830">
    <property type="entry name" value="Glycolipid_transfer_prot_dom"/>
</dbReference>
<dbReference type="AlphaFoldDB" id="A0BMG4"/>
<dbReference type="Proteomes" id="UP000000600">
    <property type="component" value="Unassembled WGS sequence"/>
</dbReference>
<dbReference type="GO" id="GO:0120009">
    <property type="term" value="P:intermembrane lipid transfer"/>
    <property type="evidence" value="ECO:0000318"/>
    <property type="project" value="GO_Central"/>
</dbReference>
<evidence type="ECO:0000313" key="2">
    <source>
        <dbReference type="EMBL" id="CAK59731.1"/>
    </source>
</evidence>
<dbReference type="RefSeq" id="XP_001427129.1">
    <property type="nucleotide sequence ID" value="XM_001427092.1"/>
</dbReference>
<gene>
    <name evidence="2" type="ORF">GSPATT00030367001</name>
</gene>
<reference evidence="2 3" key="1">
    <citation type="journal article" date="2006" name="Nature">
        <title>Global trends of whole-genome duplications revealed by the ciliate Paramecium tetraurelia.</title>
        <authorList>
            <consortium name="Genoscope"/>
            <person name="Aury J.-M."/>
            <person name="Jaillon O."/>
            <person name="Duret L."/>
            <person name="Noel B."/>
            <person name="Jubin C."/>
            <person name="Porcel B.M."/>
            <person name="Segurens B."/>
            <person name="Daubin V."/>
            <person name="Anthouard V."/>
            <person name="Aiach N."/>
            <person name="Arnaiz O."/>
            <person name="Billaut A."/>
            <person name="Beisson J."/>
            <person name="Blanc I."/>
            <person name="Bouhouche K."/>
            <person name="Camara F."/>
            <person name="Duharcourt S."/>
            <person name="Guigo R."/>
            <person name="Gogendeau D."/>
            <person name="Katinka M."/>
            <person name="Keller A.-M."/>
            <person name="Kissmehl R."/>
            <person name="Klotz C."/>
            <person name="Koll F."/>
            <person name="Le Moue A."/>
            <person name="Lepere C."/>
            <person name="Malinsky S."/>
            <person name="Nowacki M."/>
            <person name="Nowak J.K."/>
            <person name="Plattner H."/>
            <person name="Poulain J."/>
            <person name="Ruiz F."/>
            <person name="Serrano V."/>
            <person name="Zagulski M."/>
            <person name="Dessen P."/>
            <person name="Betermier M."/>
            <person name="Weissenbach J."/>
            <person name="Scarpelli C."/>
            <person name="Schachter V."/>
            <person name="Sperling L."/>
            <person name="Meyer E."/>
            <person name="Cohen J."/>
            <person name="Wincker P."/>
        </authorList>
    </citation>
    <scope>NUCLEOTIDE SEQUENCE [LARGE SCALE GENOMIC DNA]</scope>
    <source>
        <strain evidence="2 3">Stock d4-2</strain>
    </source>
</reference>
<dbReference type="GO" id="GO:0035627">
    <property type="term" value="P:ceramide transport"/>
    <property type="evidence" value="ECO:0000318"/>
    <property type="project" value="GO_Central"/>
</dbReference>
<feature type="domain" description="Glycolipid transfer protein" evidence="1">
    <location>
        <begin position="30"/>
        <end position="192"/>
    </location>
</feature>
<proteinExistence type="predicted"/>